<protein>
    <recommendedName>
        <fullName evidence="2">DNA/RNA-binding protein Alba-like domain-containing protein</fullName>
    </recommendedName>
</protein>
<comment type="caution">
    <text evidence="3">The sequence shown here is derived from an EMBL/GenBank/DDBJ whole genome shotgun (WGS) entry which is preliminary data.</text>
</comment>
<dbReference type="FunFam" id="3.30.110.20:FF:000005">
    <property type="entry name" value="Uncharacterized protein At2g34160"/>
    <property type="match status" value="1"/>
</dbReference>
<sequence>MQAVRPAAREEAAAVEDTQAQAQAQARWEEEVKPAAVAKEEEEEEAVEKEVVAVVGDEEEADEEAEASGASAKKNRIQVSTNKKPLYFYVNLAKRYMQNYDEVELSALGMAIGTVVTVAEILKNNGLATEKKILTSTIGTKDESKGRLVRKAKIEILLCKSENFNSIMSSKKSDRPKSSEEEIKDGTNACLVSPHHPAHPCFSPHQSQATLLSGDCPSAARPSADCAPIAHQSARRSPSGSRCLLPFAARLSVARSPAGSVVWPRTCYGTLMIFQAFHGYRSEEKRGLLGERKGHSDQVASITHFCL</sequence>
<feature type="region of interest" description="Disordered" evidence="1">
    <location>
        <begin position="1"/>
        <end position="50"/>
    </location>
</feature>
<dbReference type="InterPro" id="IPR002775">
    <property type="entry name" value="DNA/RNA-bd_Alba-like"/>
</dbReference>
<evidence type="ECO:0000313" key="4">
    <source>
        <dbReference type="Proteomes" id="UP000729402"/>
    </source>
</evidence>
<gene>
    <name evidence="3" type="ORF">GUJ93_ZPchr0012g20644</name>
</gene>
<dbReference type="Proteomes" id="UP000729402">
    <property type="component" value="Unassembled WGS sequence"/>
</dbReference>
<accession>A0A8J5WRE5</accession>
<dbReference type="PANTHER" id="PTHR31947:SF19">
    <property type="entry name" value="ALBA DNA_RNA-BINDING PROTEIN"/>
    <property type="match status" value="1"/>
</dbReference>
<dbReference type="PANTHER" id="PTHR31947">
    <property type="entry name" value="DNA/RNA-BINDING PROTEIN ALBA 3"/>
    <property type="match status" value="1"/>
</dbReference>
<feature type="compositionally biased region" description="Low complexity" evidence="1">
    <location>
        <begin position="15"/>
        <end position="26"/>
    </location>
</feature>
<name>A0A8J5WRE5_ZIZPA</name>
<dbReference type="GO" id="GO:0003723">
    <property type="term" value="F:RNA binding"/>
    <property type="evidence" value="ECO:0007669"/>
    <property type="project" value="TreeGrafter"/>
</dbReference>
<evidence type="ECO:0000259" key="2">
    <source>
        <dbReference type="Pfam" id="PF01918"/>
    </source>
</evidence>
<keyword evidence="4" id="KW-1185">Reference proteome</keyword>
<dbReference type="GO" id="GO:0005634">
    <property type="term" value="C:nucleus"/>
    <property type="evidence" value="ECO:0007669"/>
    <property type="project" value="TreeGrafter"/>
</dbReference>
<dbReference type="Pfam" id="PF01918">
    <property type="entry name" value="Alba"/>
    <property type="match status" value="1"/>
</dbReference>
<feature type="domain" description="DNA/RNA-binding protein Alba-like" evidence="2">
    <location>
        <begin position="75"/>
        <end position="137"/>
    </location>
</feature>
<organism evidence="3 4">
    <name type="scientific">Zizania palustris</name>
    <name type="common">Northern wild rice</name>
    <dbReference type="NCBI Taxonomy" id="103762"/>
    <lineage>
        <taxon>Eukaryota</taxon>
        <taxon>Viridiplantae</taxon>
        <taxon>Streptophyta</taxon>
        <taxon>Embryophyta</taxon>
        <taxon>Tracheophyta</taxon>
        <taxon>Spermatophyta</taxon>
        <taxon>Magnoliopsida</taxon>
        <taxon>Liliopsida</taxon>
        <taxon>Poales</taxon>
        <taxon>Poaceae</taxon>
        <taxon>BOP clade</taxon>
        <taxon>Oryzoideae</taxon>
        <taxon>Oryzeae</taxon>
        <taxon>Zizaniinae</taxon>
        <taxon>Zizania</taxon>
    </lineage>
</organism>
<reference evidence="3" key="2">
    <citation type="submission" date="2021-02" db="EMBL/GenBank/DDBJ databases">
        <authorList>
            <person name="Kimball J.A."/>
            <person name="Haas M.W."/>
            <person name="Macchietto M."/>
            <person name="Kono T."/>
            <person name="Duquette J."/>
            <person name="Shao M."/>
        </authorList>
    </citation>
    <scope>NUCLEOTIDE SEQUENCE</scope>
    <source>
        <tissue evidence="3">Fresh leaf tissue</tissue>
    </source>
</reference>
<reference evidence="3" key="1">
    <citation type="journal article" date="2021" name="bioRxiv">
        <title>Whole Genome Assembly and Annotation of Northern Wild Rice, Zizania palustris L., Supports a Whole Genome Duplication in the Zizania Genus.</title>
        <authorList>
            <person name="Haas M."/>
            <person name="Kono T."/>
            <person name="Macchietto M."/>
            <person name="Millas R."/>
            <person name="McGilp L."/>
            <person name="Shao M."/>
            <person name="Duquette J."/>
            <person name="Hirsch C.N."/>
            <person name="Kimball J."/>
        </authorList>
    </citation>
    <scope>NUCLEOTIDE SEQUENCE</scope>
    <source>
        <tissue evidence="3">Fresh leaf tissue</tissue>
    </source>
</reference>
<dbReference type="EMBL" id="JAAALK010000080">
    <property type="protein sequence ID" value="KAG8093257.1"/>
    <property type="molecule type" value="Genomic_DNA"/>
</dbReference>
<evidence type="ECO:0000313" key="3">
    <source>
        <dbReference type="EMBL" id="KAG8093257.1"/>
    </source>
</evidence>
<dbReference type="AlphaFoldDB" id="A0A8J5WRE5"/>
<evidence type="ECO:0000256" key="1">
    <source>
        <dbReference type="SAM" id="MobiDB-lite"/>
    </source>
</evidence>
<dbReference type="OrthoDB" id="1699369at2759"/>
<dbReference type="InterPro" id="IPR014560">
    <property type="entry name" value="UCP030333_Alba"/>
</dbReference>
<proteinExistence type="predicted"/>